<dbReference type="Proteomes" id="UP001151532">
    <property type="component" value="Chromosome 13"/>
</dbReference>
<reference evidence="2" key="2">
    <citation type="journal article" date="2023" name="Int. J. Mol. Sci.">
        <title>De Novo Assembly and Annotation of 11 Diverse Shrub Willow (Salix) Genomes Reveals Novel Gene Organization in Sex-Linked Regions.</title>
        <authorList>
            <person name="Hyden B."/>
            <person name="Feng K."/>
            <person name="Yates T.B."/>
            <person name="Jawdy S."/>
            <person name="Cereghino C."/>
            <person name="Smart L.B."/>
            <person name="Muchero W."/>
        </authorList>
    </citation>
    <scope>NUCLEOTIDE SEQUENCE</scope>
    <source>
        <tissue evidence="2">Shoot tip</tissue>
    </source>
</reference>
<organism evidence="2 3">
    <name type="scientific">Salix purpurea</name>
    <name type="common">Purple osier willow</name>
    <dbReference type="NCBI Taxonomy" id="77065"/>
    <lineage>
        <taxon>Eukaryota</taxon>
        <taxon>Viridiplantae</taxon>
        <taxon>Streptophyta</taxon>
        <taxon>Embryophyta</taxon>
        <taxon>Tracheophyta</taxon>
        <taxon>Spermatophyta</taxon>
        <taxon>Magnoliopsida</taxon>
        <taxon>eudicotyledons</taxon>
        <taxon>Gunneridae</taxon>
        <taxon>Pentapetalae</taxon>
        <taxon>rosids</taxon>
        <taxon>fabids</taxon>
        <taxon>Malpighiales</taxon>
        <taxon>Salicaceae</taxon>
        <taxon>Saliceae</taxon>
        <taxon>Salix</taxon>
    </lineage>
</organism>
<evidence type="ECO:0000313" key="2">
    <source>
        <dbReference type="EMBL" id="KAJ6763424.1"/>
    </source>
</evidence>
<dbReference type="PANTHER" id="PTHR33740:SF3">
    <property type="entry name" value="GPI-ANCHORED ADHESIN-LIKE PROTEIN"/>
    <property type="match status" value="1"/>
</dbReference>
<keyword evidence="1" id="KW-0175">Coiled coil</keyword>
<proteinExistence type="predicted"/>
<protein>
    <submittedName>
        <fullName evidence="2">GPI-ANCHORED ADHESIN-LIKE PROTEIN</fullName>
    </submittedName>
</protein>
<keyword evidence="3" id="KW-1185">Reference proteome</keyword>
<evidence type="ECO:0000313" key="3">
    <source>
        <dbReference type="Proteomes" id="UP001151532"/>
    </source>
</evidence>
<reference evidence="2" key="1">
    <citation type="submission" date="2022-11" db="EMBL/GenBank/DDBJ databases">
        <authorList>
            <person name="Hyden B.L."/>
            <person name="Feng K."/>
            <person name="Yates T."/>
            <person name="Jawdy S."/>
            <person name="Smart L.B."/>
            <person name="Muchero W."/>
        </authorList>
    </citation>
    <scope>NUCLEOTIDE SEQUENCE</scope>
    <source>
        <tissue evidence="2">Shoot tip</tissue>
    </source>
</reference>
<accession>A0A9Q1AA14</accession>
<comment type="caution">
    <text evidence="2">The sequence shown here is derived from an EMBL/GenBank/DDBJ whole genome shotgun (WGS) entry which is preliminary data.</text>
</comment>
<name>A0A9Q1AA14_SALPP</name>
<gene>
    <name evidence="2" type="ORF">OIU79_024053</name>
</gene>
<feature type="coiled-coil region" evidence="1">
    <location>
        <begin position="28"/>
        <end position="55"/>
    </location>
</feature>
<dbReference type="EMBL" id="JAPFFK010000005">
    <property type="protein sequence ID" value="KAJ6763424.1"/>
    <property type="molecule type" value="Genomic_DNA"/>
</dbReference>
<evidence type="ECO:0000256" key="1">
    <source>
        <dbReference type="SAM" id="Coils"/>
    </source>
</evidence>
<dbReference type="PANTHER" id="PTHR33740">
    <property type="entry name" value="GPI-ANCHORED ADHESIN-LIKE PROTEIN"/>
    <property type="match status" value="1"/>
</dbReference>
<sequence length="59" mass="6708">MYIEAESVVQNVVSAHNTLVAQVEQDINASFEKELSMEREKINAAENMAEEVRIRKVKS</sequence>
<dbReference type="AlphaFoldDB" id="A0A9Q1AA14"/>